<evidence type="ECO:0000256" key="1">
    <source>
        <dbReference type="SAM" id="MobiDB-lite"/>
    </source>
</evidence>
<feature type="compositionally biased region" description="Low complexity" evidence="1">
    <location>
        <begin position="644"/>
        <end position="653"/>
    </location>
</feature>
<feature type="compositionally biased region" description="Polar residues" evidence="1">
    <location>
        <begin position="667"/>
        <end position="683"/>
    </location>
</feature>
<dbReference type="EMBL" id="JANEYG010000081">
    <property type="protein sequence ID" value="KAJ8914057.1"/>
    <property type="molecule type" value="Genomic_DNA"/>
</dbReference>
<organism evidence="2 3">
    <name type="scientific">Exocentrus adspersus</name>
    <dbReference type="NCBI Taxonomy" id="1586481"/>
    <lineage>
        <taxon>Eukaryota</taxon>
        <taxon>Metazoa</taxon>
        <taxon>Ecdysozoa</taxon>
        <taxon>Arthropoda</taxon>
        <taxon>Hexapoda</taxon>
        <taxon>Insecta</taxon>
        <taxon>Pterygota</taxon>
        <taxon>Neoptera</taxon>
        <taxon>Endopterygota</taxon>
        <taxon>Coleoptera</taxon>
        <taxon>Polyphaga</taxon>
        <taxon>Cucujiformia</taxon>
        <taxon>Chrysomeloidea</taxon>
        <taxon>Cerambycidae</taxon>
        <taxon>Lamiinae</taxon>
        <taxon>Acanthocinini</taxon>
        <taxon>Exocentrus</taxon>
    </lineage>
</organism>
<name>A0AAV8VIB0_9CUCU</name>
<comment type="caution">
    <text evidence="2">The sequence shown here is derived from an EMBL/GenBank/DDBJ whole genome shotgun (WGS) entry which is preliminary data.</text>
</comment>
<accession>A0AAV8VIB0</accession>
<dbReference type="Proteomes" id="UP001159042">
    <property type="component" value="Unassembled WGS sequence"/>
</dbReference>
<dbReference type="AlphaFoldDB" id="A0AAV8VIB0"/>
<proteinExistence type="predicted"/>
<gene>
    <name evidence="2" type="ORF">NQ315_017578</name>
</gene>
<protein>
    <recommendedName>
        <fullName evidence="4">Transposase</fullName>
    </recommendedName>
</protein>
<evidence type="ECO:0008006" key="4">
    <source>
        <dbReference type="Google" id="ProtNLM"/>
    </source>
</evidence>
<evidence type="ECO:0000313" key="3">
    <source>
        <dbReference type="Proteomes" id="UP001159042"/>
    </source>
</evidence>
<keyword evidence="3" id="KW-1185">Reference proteome</keyword>
<dbReference type="PANTHER" id="PTHR33053">
    <property type="entry name" value="PROTEIN, PUTATIVE-RELATED"/>
    <property type="match status" value="1"/>
</dbReference>
<reference evidence="2 3" key="1">
    <citation type="journal article" date="2023" name="Insect Mol. Biol.">
        <title>Genome sequencing provides insights into the evolution of gene families encoding plant cell wall-degrading enzymes in longhorned beetles.</title>
        <authorList>
            <person name="Shin N.R."/>
            <person name="Okamura Y."/>
            <person name="Kirsch R."/>
            <person name="Pauchet Y."/>
        </authorList>
    </citation>
    <scope>NUCLEOTIDE SEQUENCE [LARGE SCALE GENOMIC DNA]</scope>
    <source>
        <strain evidence="2">EAD_L_NR</strain>
    </source>
</reference>
<dbReference type="PANTHER" id="PTHR33053:SF24">
    <property type="entry name" value="TRANSPOSASE DOMAIN-CONTAINING PROTEIN"/>
    <property type="match status" value="1"/>
</dbReference>
<evidence type="ECO:0000313" key="2">
    <source>
        <dbReference type="EMBL" id="KAJ8914057.1"/>
    </source>
</evidence>
<feature type="region of interest" description="Disordered" evidence="1">
    <location>
        <begin position="644"/>
        <end position="683"/>
    </location>
</feature>
<sequence>MSSKTVKTDKYYKRARRNVDSFTKTVFNPVDVGYSVGENSNNTQDFPEFNSTFPSALPADNNNVTSEMENCNISFACNSGDVMMNQCADVRILGTTLGNAEAAPTNSNHLPSQLTEWAVKHNITHTALTDLLKILKLNHADLPTDARTLLQTPRKVKLIPVHPGEYCHFGIKNCLEKLLSCIPDGLNLNTLEICINVDGLPLSKSSGSQFYPILCSIFQNKKYVDVVGIYHGYEKPVNANVFLNEFVQEAIELVTNGFIYKNKSYFVKFKAFICDAPAKSYITFTKSHTAYNSCTKCHAEGDYVSNRICFPITNNIQKRTDSDFRQRLQEEHHTVEFNRKPRSVNEAKRWKATEFRQFLFYTGPVVLKTVLNTFAELYGKEYISHNIHNLLHIIDDVRNFGPLDMFSAFPFENYMQSLKKLIRKSDKPLQQIIRRKAEIDYVDINIKSQTTYPQAQMEHTNGPLICNVSFLSQYGKIILSDKFTLKTEDFYDNPCKSSELGIYLVENPGPIHCWKLEEVAYKIEMETPTWTVVKFVKENSVEAVPTSWLLGNNKCYWPPYTKDKVLCAIRKHMVPNTCWPLHNIETFRNSTFGIGYKVLTRSKGVKIRDDYALARKKSRKAEDTSDLNSDVEVVRKRKQKIISSSESETSFENSSDDIKQPPKITKRSSVASSAIGDVTQQEAPNTVIHTAGVSKYVNENIPSNDLTPTTVSQNNYSVEMETIGGDIHRLTSTYILYL</sequence>